<evidence type="ECO:0000313" key="5">
    <source>
        <dbReference type="EMBL" id="TCO58253.1"/>
    </source>
</evidence>
<dbReference type="Proteomes" id="UP000295680">
    <property type="component" value="Unassembled WGS sequence"/>
</dbReference>
<dbReference type="PANTHER" id="PTHR22946">
    <property type="entry name" value="DIENELACTONE HYDROLASE DOMAIN-CONTAINING PROTEIN-RELATED"/>
    <property type="match status" value="1"/>
</dbReference>
<feature type="domain" description="Xaa-Pro dipeptidyl-peptidase C-terminal" evidence="4">
    <location>
        <begin position="296"/>
        <end position="497"/>
    </location>
</feature>
<dbReference type="InterPro" id="IPR000383">
    <property type="entry name" value="Xaa-Pro-like_dom"/>
</dbReference>
<evidence type="ECO:0000256" key="3">
    <source>
        <dbReference type="SAM" id="SignalP"/>
    </source>
</evidence>
<dbReference type="SUPFAM" id="SSF49785">
    <property type="entry name" value="Galactose-binding domain-like"/>
    <property type="match status" value="1"/>
</dbReference>
<dbReference type="Pfam" id="PF02129">
    <property type="entry name" value="Peptidase_S15"/>
    <property type="match status" value="1"/>
</dbReference>
<dbReference type="Gene3D" id="3.40.50.1820">
    <property type="entry name" value="alpha/beta hydrolase"/>
    <property type="match status" value="2"/>
</dbReference>
<dbReference type="InterPro" id="IPR050261">
    <property type="entry name" value="FrsA_esterase"/>
</dbReference>
<reference evidence="5 6" key="1">
    <citation type="submission" date="2019-03" db="EMBL/GenBank/DDBJ databases">
        <title>Genomic Encyclopedia of Type Strains, Phase IV (KMG-IV): sequencing the most valuable type-strain genomes for metagenomic binning, comparative biology and taxonomic classification.</title>
        <authorList>
            <person name="Goeker M."/>
        </authorList>
    </citation>
    <scope>NUCLEOTIDE SEQUENCE [LARGE SCALE GENOMIC DNA]</scope>
    <source>
        <strain evidence="5 6">DSM 45934</strain>
    </source>
</reference>
<dbReference type="OrthoDB" id="3276960at2"/>
<comment type="similarity">
    <text evidence="1">Belongs to the AB hydrolase superfamily.</text>
</comment>
<dbReference type="EMBL" id="SLWS01000005">
    <property type="protein sequence ID" value="TCO58253.1"/>
    <property type="molecule type" value="Genomic_DNA"/>
</dbReference>
<feature type="signal peptide" evidence="3">
    <location>
        <begin position="1"/>
        <end position="25"/>
    </location>
</feature>
<dbReference type="RefSeq" id="WP_132118880.1">
    <property type="nucleotide sequence ID" value="NZ_SLWS01000005.1"/>
</dbReference>
<evidence type="ECO:0000256" key="2">
    <source>
        <dbReference type="ARBA" id="ARBA00022801"/>
    </source>
</evidence>
<dbReference type="SUPFAM" id="SSF53474">
    <property type="entry name" value="alpha/beta-Hydrolases"/>
    <property type="match status" value="1"/>
</dbReference>
<dbReference type="GO" id="GO:0008239">
    <property type="term" value="F:dipeptidyl-peptidase activity"/>
    <property type="evidence" value="ECO:0007669"/>
    <property type="project" value="InterPro"/>
</dbReference>
<keyword evidence="2" id="KW-0378">Hydrolase</keyword>
<dbReference type="Gene3D" id="2.60.120.260">
    <property type="entry name" value="Galactose-binding domain-like"/>
    <property type="match status" value="1"/>
</dbReference>
<sequence length="500" mass="51818">MRSSRILTLLIAVAAAGTLTVPATNAVTFGADISYHSIPGAGGTPMRGFVVTPTGRGDGPFPLLVMPASWGAPNLEYVGAAQKLATTSGDVVISYTSRGFYDSGGEIDVAGPDTVNDVSAVIDWAVANAKADVNRVGVAGISYGAGIGLLAAANDRRIKAVASMSTWADLEASLYPNQTISLLSGGALLAVAQVVGRPGPDLRRVTSEFLAGKIDYARQLAPSRSAASKVDQVNANGAAIMIANSFEDAIFPPNQAVDFYDKLRTPKRMLLQGGDHATAELLGAVGLSNDVWDTATKWFDHYLNGVDNGVDRTQPVQVMSANASAWAGYPSLAAAATTTDTIPLSTRTFGSGVGTVADSGIPLLSGALQGYLKIPTGVVIPAVLPALAGIWNGPTYRTATTVVGKPRVTATVTSTASNTSLFAYLYDVDALGIGSLITYKPYTIRGARTATVDFPLEAISWDVPAGHHLTLVVDTMDLRFTSASTAGLVKVSGTLTVPRR</sequence>
<evidence type="ECO:0000256" key="1">
    <source>
        <dbReference type="ARBA" id="ARBA00008645"/>
    </source>
</evidence>
<proteinExistence type="inferred from homology"/>
<comment type="caution">
    <text evidence="5">The sequence shown here is derived from an EMBL/GenBank/DDBJ whole genome shotgun (WGS) entry which is preliminary data.</text>
</comment>
<dbReference type="InterPro" id="IPR008979">
    <property type="entry name" value="Galactose-bd-like_sf"/>
</dbReference>
<dbReference type="PANTHER" id="PTHR22946:SF9">
    <property type="entry name" value="POLYKETIDE TRANSFERASE AF380"/>
    <property type="match status" value="1"/>
</dbReference>
<feature type="chain" id="PRO_5038786067" evidence="3">
    <location>
        <begin position="26"/>
        <end position="500"/>
    </location>
</feature>
<dbReference type="Pfam" id="PF08530">
    <property type="entry name" value="PepX_C"/>
    <property type="match status" value="1"/>
</dbReference>
<dbReference type="InterPro" id="IPR029058">
    <property type="entry name" value="AB_hydrolase_fold"/>
</dbReference>
<name>A0A4R2JEX5_9PSEU</name>
<protein>
    <submittedName>
        <fullName evidence="5">Putative acyl esterase</fullName>
    </submittedName>
</protein>
<dbReference type="GO" id="GO:0052689">
    <property type="term" value="F:carboxylic ester hydrolase activity"/>
    <property type="evidence" value="ECO:0007669"/>
    <property type="project" value="UniProtKB-ARBA"/>
</dbReference>
<organism evidence="5 6">
    <name type="scientific">Actinocrispum wychmicini</name>
    <dbReference type="NCBI Taxonomy" id="1213861"/>
    <lineage>
        <taxon>Bacteria</taxon>
        <taxon>Bacillati</taxon>
        <taxon>Actinomycetota</taxon>
        <taxon>Actinomycetes</taxon>
        <taxon>Pseudonocardiales</taxon>
        <taxon>Pseudonocardiaceae</taxon>
        <taxon>Actinocrispum</taxon>
    </lineage>
</organism>
<accession>A0A4R2JEX5</accession>
<evidence type="ECO:0000313" key="6">
    <source>
        <dbReference type="Proteomes" id="UP000295680"/>
    </source>
</evidence>
<keyword evidence="6" id="KW-1185">Reference proteome</keyword>
<keyword evidence="3" id="KW-0732">Signal</keyword>
<gene>
    <name evidence="5" type="ORF">EV192_105318</name>
</gene>
<dbReference type="SMART" id="SM00939">
    <property type="entry name" value="PepX_C"/>
    <property type="match status" value="1"/>
</dbReference>
<dbReference type="InterPro" id="IPR013736">
    <property type="entry name" value="Xaa-Pro_dipept_C"/>
</dbReference>
<evidence type="ECO:0000259" key="4">
    <source>
        <dbReference type="SMART" id="SM00939"/>
    </source>
</evidence>
<dbReference type="AlphaFoldDB" id="A0A4R2JEX5"/>